<evidence type="ECO:0000256" key="1">
    <source>
        <dbReference type="ARBA" id="ARBA00009981"/>
    </source>
</evidence>
<dbReference type="Pfam" id="PF02604">
    <property type="entry name" value="PhdYeFM_antitox"/>
    <property type="match status" value="1"/>
</dbReference>
<dbReference type="NCBIfam" id="TIGR01552">
    <property type="entry name" value="phd_fam"/>
    <property type="match status" value="1"/>
</dbReference>
<sequence>MNWRIAEAKQRFSELINAVTKEPQLIYNRNQLVAVVVEAEMFEEFLTWRNQREKISLADAFKELRQIAAEEDYILEVPCRQDRPNPFADAIDDFSL</sequence>
<comment type="function">
    <text evidence="2">Antitoxin component of a type II toxin-antitoxin (TA) system.</text>
</comment>
<dbReference type="InterPro" id="IPR006442">
    <property type="entry name" value="Antitoxin_Phd/YefM"/>
</dbReference>
<dbReference type="SUPFAM" id="SSF143120">
    <property type="entry name" value="YefM-like"/>
    <property type="match status" value="1"/>
</dbReference>
<proteinExistence type="inferred from homology"/>
<evidence type="ECO:0000313" key="3">
    <source>
        <dbReference type="EMBL" id="QFS47569.1"/>
    </source>
</evidence>
<gene>
    <name evidence="3" type="ORF">GXM_05061</name>
</gene>
<dbReference type="Gene3D" id="3.40.1620.10">
    <property type="entry name" value="YefM-like domain"/>
    <property type="match status" value="1"/>
</dbReference>
<comment type="similarity">
    <text evidence="1 2">Belongs to the phD/YefM antitoxin family.</text>
</comment>
<evidence type="ECO:0000256" key="2">
    <source>
        <dbReference type="RuleBase" id="RU362080"/>
    </source>
</evidence>
<name>A0A5P8W6C9_9NOSO</name>
<dbReference type="AlphaFoldDB" id="A0A5P8W6C9"/>
<protein>
    <recommendedName>
        <fullName evidence="2">Antitoxin</fullName>
    </recommendedName>
</protein>
<organism evidence="3 4">
    <name type="scientific">Nostoc sphaeroides CCNUC1</name>
    <dbReference type="NCBI Taxonomy" id="2653204"/>
    <lineage>
        <taxon>Bacteria</taxon>
        <taxon>Bacillati</taxon>
        <taxon>Cyanobacteriota</taxon>
        <taxon>Cyanophyceae</taxon>
        <taxon>Nostocales</taxon>
        <taxon>Nostocaceae</taxon>
        <taxon>Nostoc</taxon>
    </lineage>
</organism>
<reference evidence="3 4" key="1">
    <citation type="submission" date="2019-10" db="EMBL/GenBank/DDBJ databases">
        <title>Genomic and transcriptomic insights into the perfect genentic adaptation of a filamentous nitrogen-fixing cyanobacterium to rice fields.</title>
        <authorList>
            <person name="Chen Z."/>
        </authorList>
    </citation>
    <scope>NUCLEOTIDE SEQUENCE [LARGE SCALE GENOMIC DNA]</scope>
    <source>
        <strain evidence="3">CCNUC1</strain>
    </source>
</reference>
<keyword evidence="4" id="KW-1185">Reference proteome</keyword>
<evidence type="ECO:0000313" key="4">
    <source>
        <dbReference type="Proteomes" id="UP000326678"/>
    </source>
</evidence>
<dbReference type="InterPro" id="IPR036165">
    <property type="entry name" value="YefM-like_sf"/>
</dbReference>
<dbReference type="Proteomes" id="UP000326678">
    <property type="component" value="Chromosome Gxm1"/>
</dbReference>
<dbReference type="RefSeq" id="WP_152589844.1">
    <property type="nucleotide sequence ID" value="NZ_CP045226.1"/>
</dbReference>
<accession>A0A5P8W6C9</accession>
<dbReference type="EMBL" id="CP045226">
    <property type="protein sequence ID" value="QFS47569.1"/>
    <property type="molecule type" value="Genomic_DNA"/>
</dbReference>
<dbReference type="KEGG" id="nsh:GXM_05061"/>